<dbReference type="OrthoDB" id="166335at2759"/>
<accession>A0A6A3H5T1</accession>
<feature type="region of interest" description="Disordered" evidence="1">
    <location>
        <begin position="1"/>
        <end position="83"/>
    </location>
</feature>
<protein>
    <submittedName>
        <fullName evidence="2">Uncharacterized protein</fullName>
    </submittedName>
</protein>
<gene>
    <name evidence="2" type="ORF">PR002_g28863</name>
</gene>
<feature type="compositionally biased region" description="Low complexity" evidence="1">
    <location>
        <begin position="10"/>
        <end position="20"/>
    </location>
</feature>
<feature type="compositionally biased region" description="Low complexity" evidence="1">
    <location>
        <begin position="119"/>
        <end position="129"/>
    </location>
</feature>
<evidence type="ECO:0000313" key="3">
    <source>
        <dbReference type="Proteomes" id="UP000435112"/>
    </source>
</evidence>
<dbReference type="Proteomes" id="UP000435112">
    <property type="component" value="Unassembled WGS sequence"/>
</dbReference>
<reference evidence="2 3" key="1">
    <citation type="submission" date="2018-09" db="EMBL/GenBank/DDBJ databases">
        <title>Genomic investigation of the strawberry pathogen Phytophthora fragariae indicates pathogenicity is determined by transcriptional variation in three key races.</title>
        <authorList>
            <person name="Adams T.M."/>
            <person name="Armitage A.D."/>
            <person name="Sobczyk M.K."/>
            <person name="Bates H.J."/>
            <person name="Dunwell J.M."/>
            <person name="Nellist C.F."/>
            <person name="Harrison R.J."/>
        </authorList>
    </citation>
    <scope>NUCLEOTIDE SEQUENCE [LARGE SCALE GENOMIC DNA]</scope>
    <source>
        <strain evidence="2 3">SCRP324</strain>
    </source>
</reference>
<feature type="compositionally biased region" description="Basic and acidic residues" evidence="1">
    <location>
        <begin position="21"/>
        <end position="46"/>
    </location>
</feature>
<organism evidence="2 3">
    <name type="scientific">Phytophthora rubi</name>
    <dbReference type="NCBI Taxonomy" id="129364"/>
    <lineage>
        <taxon>Eukaryota</taxon>
        <taxon>Sar</taxon>
        <taxon>Stramenopiles</taxon>
        <taxon>Oomycota</taxon>
        <taxon>Peronosporomycetes</taxon>
        <taxon>Peronosporales</taxon>
        <taxon>Peronosporaceae</taxon>
        <taxon>Phytophthora</taxon>
    </lineage>
</organism>
<feature type="region of interest" description="Disordered" evidence="1">
    <location>
        <begin position="113"/>
        <end position="152"/>
    </location>
</feature>
<name>A0A6A3H5T1_9STRA</name>
<comment type="caution">
    <text evidence="2">The sequence shown here is derived from an EMBL/GenBank/DDBJ whole genome shotgun (WGS) entry which is preliminary data.</text>
</comment>
<feature type="compositionally biased region" description="Basic residues" evidence="1">
    <location>
        <begin position="130"/>
        <end position="147"/>
    </location>
</feature>
<dbReference type="EMBL" id="QXFU01005321">
    <property type="protein sequence ID" value="KAE8964821.1"/>
    <property type="molecule type" value="Genomic_DNA"/>
</dbReference>
<sequence length="189" mass="21027">MRFDETWKPSQAQASAAQDAQLKEKRQVEHAQDAKHREIQAHELRAQLETTQQRFDSQMKQQEGHPPPASSASHPRGREDAAALRGEIHASQEKAAKVDAKLRGTKEAEAVAKPRLVKRTSVSRATRASRASRPRARGAAGHQHRGRLNPNVDPKYLEFMNGVLTSHTLTSDQQLDAILTRCGYTDGLE</sequence>
<evidence type="ECO:0000256" key="1">
    <source>
        <dbReference type="SAM" id="MobiDB-lite"/>
    </source>
</evidence>
<feature type="compositionally biased region" description="Polar residues" evidence="1">
    <location>
        <begin position="48"/>
        <end position="61"/>
    </location>
</feature>
<evidence type="ECO:0000313" key="2">
    <source>
        <dbReference type="EMBL" id="KAE8964821.1"/>
    </source>
</evidence>
<dbReference type="AlphaFoldDB" id="A0A6A3H5T1"/>
<proteinExistence type="predicted"/>